<evidence type="ECO:0000313" key="5">
    <source>
        <dbReference type="EMBL" id="VVC04730.1"/>
    </source>
</evidence>
<dbReference type="AlphaFoldDB" id="A0A5E4LS17"/>
<dbReference type="SUPFAM" id="SSF57829">
    <property type="entry name" value="Zn-binding ribosomal proteins"/>
    <property type="match status" value="1"/>
</dbReference>
<evidence type="ECO:0000313" key="6">
    <source>
        <dbReference type="Proteomes" id="UP000789941"/>
    </source>
</evidence>
<keyword evidence="3" id="KW-0687">Ribonucleoprotein</keyword>
<dbReference type="EMBL" id="CABMJJ010000010">
    <property type="protein sequence ID" value="VVC04730.1"/>
    <property type="molecule type" value="Genomic_DNA"/>
</dbReference>
<feature type="region of interest" description="Disordered" evidence="4">
    <location>
        <begin position="29"/>
        <end position="61"/>
    </location>
</feature>
<name>A0A5E4LS17_9ARCH</name>
<accession>A0A5E4LS17</accession>
<dbReference type="Pfam" id="PF00935">
    <property type="entry name" value="Ribosomal_L44"/>
    <property type="match status" value="1"/>
</dbReference>
<dbReference type="InterPro" id="IPR011332">
    <property type="entry name" value="Ribosomal_zn-bd"/>
</dbReference>
<dbReference type="GO" id="GO:0003735">
    <property type="term" value="F:structural constituent of ribosome"/>
    <property type="evidence" value="ECO:0007669"/>
    <property type="project" value="InterPro"/>
</dbReference>
<dbReference type="InterPro" id="IPR000552">
    <property type="entry name" value="Ribosomal_eL44"/>
</dbReference>
<dbReference type="GO" id="GO:1990904">
    <property type="term" value="C:ribonucleoprotein complex"/>
    <property type="evidence" value="ECO:0007669"/>
    <property type="project" value="UniProtKB-KW"/>
</dbReference>
<proteinExistence type="inferred from homology"/>
<dbReference type="InterPro" id="IPR053708">
    <property type="entry name" value="Ribosomal_LSU_eL42"/>
</dbReference>
<sequence>MKFPKEINAYCPYCKSHKLHKVKAVSKGRARTMAEGNRAHNRSLRGHGSKRAGEKTVKKQGKRQKIVLQCNECKKKQERIVGGRTTKKIEFKS</sequence>
<dbReference type="Proteomes" id="UP000789941">
    <property type="component" value="Unassembled WGS sequence"/>
</dbReference>
<dbReference type="GO" id="GO:0006412">
    <property type="term" value="P:translation"/>
    <property type="evidence" value="ECO:0007669"/>
    <property type="project" value="InterPro"/>
</dbReference>
<comment type="caution">
    <text evidence="5">The sequence shown here is derived from an EMBL/GenBank/DDBJ whole genome shotgun (WGS) entry which is preliminary data.</text>
</comment>
<dbReference type="Gene3D" id="3.10.450.80">
    <property type="match status" value="1"/>
</dbReference>
<comment type="similarity">
    <text evidence="1">Belongs to the eukaryotic ribosomal protein eL42 family.</text>
</comment>
<protein>
    <submittedName>
        <fullName evidence="5">50S ribosomal protein L44e</fullName>
    </submittedName>
</protein>
<evidence type="ECO:0000256" key="4">
    <source>
        <dbReference type="SAM" id="MobiDB-lite"/>
    </source>
</evidence>
<evidence type="ECO:0000256" key="1">
    <source>
        <dbReference type="ARBA" id="ARBA00009364"/>
    </source>
</evidence>
<evidence type="ECO:0000256" key="3">
    <source>
        <dbReference type="ARBA" id="ARBA00023274"/>
    </source>
</evidence>
<organism evidence="5 6">
    <name type="scientific">Candidatus Bilamarchaeum dharawalense</name>
    <dbReference type="NCBI Taxonomy" id="2885759"/>
    <lineage>
        <taxon>Archaea</taxon>
        <taxon>Candidatus Micrarchaeota</taxon>
        <taxon>Candidatus Micrarchaeia</taxon>
        <taxon>Candidatus Anstonellales</taxon>
        <taxon>Candidatus Bilamarchaeaceae</taxon>
        <taxon>Candidatus Bilamarchaeum</taxon>
    </lineage>
</organism>
<gene>
    <name evidence="5" type="ORF">LFW2832_01082</name>
</gene>
<reference evidence="5 6" key="1">
    <citation type="submission" date="2019-08" db="EMBL/GenBank/DDBJ databases">
        <authorList>
            <person name="Vazquez-Campos X."/>
        </authorList>
    </citation>
    <scope>NUCLEOTIDE SEQUENCE [LARGE SCALE GENOMIC DNA]</scope>
    <source>
        <strain evidence="5">LFW-283_2</strain>
    </source>
</reference>
<keyword evidence="2 5" id="KW-0689">Ribosomal protein</keyword>
<dbReference type="GO" id="GO:0005840">
    <property type="term" value="C:ribosome"/>
    <property type="evidence" value="ECO:0007669"/>
    <property type="project" value="UniProtKB-KW"/>
</dbReference>
<feature type="compositionally biased region" description="Basic residues" evidence="4">
    <location>
        <begin position="39"/>
        <end position="50"/>
    </location>
</feature>
<evidence type="ECO:0000256" key="2">
    <source>
        <dbReference type="ARBA" id="ARBA00022980"/>
    </source>
</evidence>